<dbReference type="AlphaFoldDB" id="A0A367QF10"/>
<dbReference type="EMBL" id="LXQD01000326">
    <property type="protein sequence ID" value="RCJ22310.1"/>
    <property type="molecule type" value="Genomic_DNA"/>
</dbReference>
<feature type="transmembrane region" description="Helical" evidence="6">
    <location>
        <begin position="136"/>
        <end position="159"/>
    </location>
</feature>
<dbReference type="PROSITE" id="PS00216">
    <property type="entry name" value="SUGAR_TRANSPORT_1"/>
    <property type="match status" value="1"/>
</dbReference>
<feature type="transmembrane region" description="Helical" evidence="6">
    <location>
        <begin position="249"/>
        <end position="266"/>
    </location>
</feature>
<feature type="transmembrane region" description="Helical" evidence="6">
    <location>
        <begin position="102"/>
        <end position="124"/>
    </location>
</feature>
<dbReference type="CDD" id="cd17473">
    <property type="entry name" value="MFS_arabinose_efflux_permease_like"/>
    <property type="match status" value="1"/>
</dbReference>
<organism evidence="9 10">
    <name type="scientific">Nostoc minutum NIES-26</name>
    <dbReference type="NCBI Taxonomy" id="1844469"/>
    <lineage>
        <taxon>Bacteria</taxon>
        <taxon>Bacillati</taxon>
        <taxon>Cyanobacteriota</taxon>
        <taxon>Cyanophyceae</taxon>
        <taxon>Nostocales</taxon>
        <taxon>Nostocaceae</taxon>
        <taxon>Nostoc</taxon>
    </lineage>
</organism>
<dbReference type="InterPro" id="IPR050189">
    <property type="entry name" value="MFS_Efflux_Transporters"/>
</dbReference>
<dbReference type="SUPFAM" id="SSF103473">
    <property type="entry name" value="MFS general substrate transporter"/>
    <property type="match status" value="1"/>
</dbReference>
<evidence type="ECO:0000256" key="1">
    <source>
        <dbReference type="ARBA" id="ARBA00004651"/>
    </source>
</evidence>
<dbReference type="GO" id="GO:0022857">
    <property type="term" value="F:transmembrane transporter activity"/>
    <property type="evidence" value="ECO:0007669"/>
    <property type="project" value="InterPro"/>
</dbReference>
<evidence type="ECO:0000256" key="3">
    <source>
        <dbReference type="ARBA" id="ARBA00022692"/>
    </source>
</evidence>
<keyword evidence="4 6" id="KW-1133">Transmembrane helix</keyword>
<dbReference type="PANTHER" id="PTHR43124">
    <property type="entry name" value="PURINE EFFLUX PUMP PBUE"/>
    <property type="match status" value="1"/>
</dbReference>
<keyword evidence="2" id="KW-1003">Cell membrane</keyword>
<comment type="caution">
    <text evidence="9">The sequence shown here is derived from an EMBL/GenBank/DDBJ whole genome shotgun (WGS) entry which is preliminary data.</text>
</comment>
<feature type="transmembrane region" description="Helical" evidence="6">
    <location>
        <begin position="336"/>
        <end position="355"/>
    </location>
</feature>
<dbReference type="Gene3D" id="1.20.1250.20">
    <property type="entry name" value="MFS general substrate transporter like domains"/>
    <property type="match status" value="1"/>
</dbReference>
<evidence type="ECO:0000256" key="5">
    <source>
        <dbReference type="ARBA" id="ARBA00023136"/>
    </source>
</evidence>
<feature type="transmembrane region" description="Helical" evidence="6">
    <location>
        <begin position="367"/>
        <end position="387"/>
    </location>
</feature>
<feature type="transmembrane region" description="Helical" evidence="6">
    <location>
        <begin position="207"/>
        <end position="229"/>
    </location>
</feature>
<accession>A0A367QF10</accession>
<keyword evidence="3 6" id="KW-0812">Transmembrane</keyword>
<dbReference type="Proteomes" id="UP000252107">
    <property type="component" value="Unassembled WGS sequence"/>
</dbReference>
<sequence>MKDPNSLLVKATLLLASTLTVMAGATIAPSLPAIRDHFTEVSNVDYWTRLILTIPALFIAIGAPFVGTFIDRFGRKLLLAFAVLVYGLAGSSGFVLNSIDLILFGRVLLGLSVAGIMTTATTLIADYYTGAARAQFLGLQAAFMGLGGVFFLSLGGVLADFNWRLPFLIYLVAWLILPLVIFVLPEPKRDRDVTSTQDAMPSTPEKLPWGLLIAIYAIALITQIVFYLIPTQLPFYLQQLVKAKAAQSGLAIALTTLATSISALSYPHLKKKFSFNAIYAIAFGLMAIGYSIISLVRSYELILIGLAIGGLGIGLLMPNMNVFLTTIVPAIARGRVLGGLTTSLFLGQFISPILSQPLSQQIGIGTTYGWAGGLMLVMSAIALIIVWRGTENFRF</sequence>
<evidence type="ECO:0000259" key="8">
    <source>
        <dbReference type="PROSITE" id="PS50850"/>
    </source>
</evidence>
<feature type="transmembrane region" description="Helical" evidence="6">
    <location>
        <begin position="47"/>
        <end position="70"/>
    </location>
</feature>
<dbReference type="InterPro" id="IPR005829">
    <property type="entry name" value="Sugar_transporter_CS"/>
</dbReference>
<evidence type="ECO:0000313" key="9">
    <source>
        <dbReference type="EMBL" id="RCJ22310.1"/>
    </source>
</evidence>
<gene>
    <name evidence="9" type="ORF">A6770_29860</name>
</gene>
<evidence type="ECO:0000256" key="2">
    <source>
        <dbReference type="ARBA" id="ARBA00022475"/>
    </source>
</evidence>
<feature type="transmembrane region" description="Helical" evidence="6">
    <location>
        <begin position="165"/>
        <end position="186"/>
    </location>
</feature>
<evidence type="ECO:0000313" key="10">
    <source>
        <dbReference type="Proteomes" id="UP000252107"/>
    </source>
</evidence>
<dbReference type="GO" id="GO:0005886">
    <property type="term" value="C:plasma membrane"/>
    <property type="evidence" value="ECO:0007669"/>
    <property type="project" value="UniProtKB-SubCell"/>
</dbReference>
<dbReference type="Pfam" id="PF07690">
    <property type="entry name" value="MFS_1"/>
    <property type="match status" value="1"/>
</dbReference>
<dbReference type="InterPro" id="IPR036259">
    <property type="entry name" value="MFS_trans_sf"/>
</dbReference>
<keyword evidence="5 6" id="KW-0472">Membrane</keyword>
<feature type="transmembrane region" description="Helical" evidence="6">
    <location>
        <begin position="302"/>
        <end position="324"/>
    </location>
</feature>
<feature type="domain" description="Major facilitator superfamily (MFS) profile" evidence="8">
    <location>
        <begin position="9"/>
        <end position="394"/>
    </location>
</feature>
<evidence type="ECO:0000256" key="4">
    <source>
        <dbReference type="ARBA" id="ARBA00022989"/>
    </source>
</evidence>
<evidence type="ECO:0000256" key="6">
    <source>
        <dbReference type="SAM" id="Phobius"/>
    </source>
</evidence>
<proteinExistence type="predicted"/>
<reference evidence="9" key="1">
    <citation type="submission" date="2016-04" db="EMBL/GenBank/DDBJ databases">
        <authorList>
            <person name="Tabuchi Yagui T.R."/>
        </authorList>
    </citation>
    <scope>NUCLEOTIDE SEQUENCE [LARGE SCALE GENOMIC DNA]</scope>
    <source>
        <strain evidence="9">NIES-26</strain>
    </source>
</reference>
<dbReference type="PANTHER" id="PTHR43124:SF3">
    <property type="entry name" value="CHLORAMPHENICOL EFFLUX PUMP RV0191"/>
    <property type="match status" value="1"/>
</dbReference>
<dbReference type="InterPro" id="IPR020846">
    <property type="entry name" value="MFS_dom"/>
</dbReference>
<dbReference type="InterPro" id="IPR011701">
    <property type="entry name" value="MFS"/>
</dbReference>
<keyword evidence="7" id="KW-0732">Signal</keyword>
<feature type="chain" id="PRO_5016736463" evidence="7">
    <location>
        <begin position="24"/>
        <end position="395"/>
    </location>
</feature>
<evidence type="ECO:0000256" key="7">
    <source>
        <dbReference type="SAM" id="SignalP"/>
    </source>
</evidence>
<comment type="subcellular location">
    <subcellularLocation>
        <location evidence="1">Cell membrane</location>
        <topology evidence="1">Multi-pass membrane protein</topology>
    </subcellularLocation>
</comment>
<dbReference type="PROSITE" id="PS50850">
    <property type="entry name" value="MFS"/>
    <property type="match status" value="1"/>
</dbReference>
<protein>
    <submittedName>
        <fullName evidence="9">MFS transporter</fullName>
    </submittedName>
</protein>
<feature type="transmembrane region" description="Helical" evidence="6">
    <location>
        <begin position="77"/>
        <end position="96"/>
    </location>
</feature>
<name>A0A367QF10_9NOSO</name>
<feature type="transmembrane region" description="Helical" evidence="6">
    <location>
        <begin position="278"/>
        <end position="296"/>
    </location>
</feature>
<keyword evidence="10" id="KW-1185">Reference proteome</keyword>
<feature type="signal peptide" evidence="7">
    <location>
        <begin position="1"/>
        <end position="23"/>
    </location>
</feature>